<sequence>MFCTSMIEVAEEFKVRTYMMYTSNAAFLGITLHLQLMFDEKRYDVSELDDSVNELDFPCLTRPYPVECLPYLFTSKQWLPFFFDQARNFRNLWFGVPMVTWPLYAEQKINAFEMVEELGLAVEIRRFFRGDLLGGEMETVAAEDIERAVRRVMEEGSDVRKRVKEMAEKCHVALEDGGSSQVALQKFIRDVVENVVV</sequence>
<evidence type="ECO:0000256" key="1">
    <source>
        <dbReference type="ARBA" id="ARBA00009995"/>
    </source>
</evidence>
<proteinExistence type="inferred from homology"/>
<comment type="similarity">
    <text evidence="1">Belongs to the UDP-glycosyltransferase family.</text>
</comment>
<dbReference type="PANTHER" id="PTHR48048">
    <property type="entry name" value="GLYCOSYLTRANSFERASE"/>
    <property type="match status" value="1"/>
</dbReference>
<evidence type="ECO:0000313" key="3">
    <source>
        <dbReference type="EMBL" id="CDY63363.1"/>
    </source>
</evidence>
<protein>
    <submittedName>
        <fullName evidence="3">BnaC07g50050D protein</fullName>
    </submittedName>
</protein>
<keyword evidence="4" id="KW-1185">Reference proteome</keyword>
<evidence type="ECO:0000313" key="4">
    <source>
        <dbReference type="Proteomes" id="UP000028999"/>
    </source>
</evidence>
<dbReference type="PANTHER" id="PTHR48048:SF45">
    <property type="entry name" value="GLYCOSYLTRANSFERASE"/>
    <property type="match status" value="1"/>
</dbReference>
<gene>
    <name evidence="3" type="primary">BnaC07g50050D</name>
    <name evidence="3" type="ORF">GSBRNA2T00039225001</name>
</gene>
<dbReference type="EMBL" id="LK034288">
    <property type="protein sequence ID" value="CDY63363.1"/>
    <property type="molecule type" value="Genomic_DNA"/>
</dbReference>
<dbReference type="Proteomes" id="UP000028999">
    <property type="component" value="Unassembled WGS sequence"/>
</dbReference>
<dbReference type="InterPro" id="IPR050481">
    <property type="entry name" value="UDP-glycosyltransf_plant"/>
</dbReference>
<keyword evidence="2" id="KW-0808">Transferase</keyword>
<evidence type="ECO:0000256" key="2">
    <source>
        <dbReference type="ARBA" id="ARBA00022676"/>
    </source>
</evidence>
<dbReference type="AlphaFoldDB" id="A0A078J8Q5"/>
<dbReference type="Gramene" id="CDY63363">
    <property type="protein sequence ID" value="CDY63363"/>
    <property type="gene ID" value="GSBRNA2T00039225001"/>
</dbReference>
<keyword evidence="2" id="KW-0328">Glycosyltransferase</keyword>
<dbReference type="SUPFAM" id="SSF53756">
    <property type="entry name" value="UDP-Glycosyltransferase/glycogen phosphorylase"/>
    <property type="match status" value="1"/>
</dbReference>
<reference evidence="3 4" key="1">
    <citation type="journal article" date="2014" name="Science">
        <title>Plant genetics. Early allopolyploid evolution in the post-Neolithic Brassica napus oilseed genome.</title>
        <authorList>
            <person name="Chalhoub B."/>
            <person name="Denoeud F."/>
            <person name="Liu S."/>
            <person name="Parkin I.A."/>
            <person name="Tang H."/>
            <person name="Wang X."/>
            <person name="Chiquet J."/>
            <person name="Belcram H."/>
            <person name="Tong C."/>
            <person name="Samans B."/>
            <person name="Correa M."/>
            <person name="Da Silva C."/>
            <person name="Just J."/>
            <person name="Falentin C."/>
            <person name="Koh C.S."/>
            <person name="Le Clainche I."/>
            <person name="Bernard M."/>
            <person name="Bento P."/>
            <person name="Noel B."/>
            <person name="Labadie K."/>
            <person name="Alberti A."/>
            <person name="Charles M."/>
            <person name="Arnaud D."/>
            <person name="Guo H."/>
            <person name="Daviaud C."/>
            <person name="Alamery S."/>
            <person name="Jabbari K."/>
            <person name="Zhao M."/>
            <person name="Edger P.P."/>
            <person name="Chelaifa H."/>
            <person name="Tack D."/>
            <person name="Lassalle G."/>
            <person name="Mestiri I."/>
            <person name="Schnel N."/>
            <person name="Le Paslier M.C."/>
            <person name="Fan G."/>
            <person name="Renault V."/>
            <person name="Bayer P.E."/>
            <person name="Golicz A.A."/>
            <person name="Manoli S."/>
            <person name="Lee T.H."/>
            <person name="Thi V.H."/>
            <person name="Chalabi S."/>
            <person name="Hu Q."/>
            <person name="Fan C."/>
            <person name="Tollenaere R."/>
            <person name="Lu Y."/>
            <person name="Battail C."/>
            <person name="Shen J."/>
            <person name="Sidebottom C.H."/>
            <person name="Wang X."/>
            <person name="Canaguier A."/>
            <person name="Chauveau A."/>
            <person name="Berard A."/>
            <person name="Deniot G."/>
            <person name="Guan M."/>
            <person name="Liu Z."/>
            <person name="Sun F."/>
            <person name="Lim Y.P."/>
            <person name="Lyons E."/>
            <person name="Town C.D."/>
            <person name="Bancroft I."/>
            <person name="Wang X."/>
            <person name="Meng J."/>
            <person name="Ma J."/>
            <person name="Pires J.C."/>
            <person name="King G.J."/>
            <person name="Brunel D."/>
            <person name="Delourme R."/>
            <person name="Renard M."/>
            <person name="Aury J.M."/>
            <person name="Adams K.L."/>
            <person name="Batley J."/>
            <person name="Snowdon R.J."/>
            <person name="Tost J."/>
            <person name="Edwards D."/>
            <person name="Zhou Y."/>
            <person name="Hua W."/>
            <person name="Sharpe A.G."/>
            <person name="Paterson A.H."/>
            <person name="Guan C."/>
            <person name="Wincker P."/>
        </authorList>
    </citation>
    <scope>NUCLEOTIDE SEQUENCE [LARGE SCALE GENOMIC DNA]</scope>
    <source>
        <strain evidence="4">cv. Darmor-bzh</strain>
    </source>
</reference>
<dbReference type="STRING" id="3708.A0A078J8Q5"/>
<dbReference type="GO" id="GO:0035251">
    <property type="term" value="F:UDP-glucosyltransferase activity"/>
    <property type="evidence" value="ECO:0007669"/>
    <property type="project" value="InterPro"/>
</dbReference>
<name>A0A078J8Q5_BRANA</name>
<dbReference type="PaxDb" id="3708-A0A078J8Q5"/>
<accession>A0A078J8Q5</accession>
<organism evidence="3 4">
    <name type="scientific">Brassica napus</name>
    <name type="common">Rape</name>
    <dbReference type="NCBI Taxonomy" id="3708"/>
    <lineage>
        <taxon>Eukaryota</taxon>
        <taxon>Viridiplantae</taxon>
        <taxon>Streptophyta</taxon>
        <taxon>Embryophyta</taxon>
        <taxon>Tracheophyta</taxon>
        <taxon>Spermatophyta</taxon>
        <taxon>Magnoliopsida</taxon>
        <taxon>eudicotyledons</taxon>
        <taxon>Gunneridae</taxon>
        <taxon>Pentapetalae</taxon>
        <taxon>rosids</taxon>
        <taxon>malvids</taxon>
        <taxon>Brassicales</taxon>
        <taxon>Brassicaceae</taxon>
        <taxon>Brassiceae</taxon>
        <taxon>Brassica</taxon>
    </lineage>
</organism>
<dbReference type="Gene3D" id="3.40.50.2000">
    <property type="entry name" value="Glycogen Phosphorylase B"/>
    <property type="match status" value="3"/>
</dbReference>